<proteinExistence type="predicted"/>
<protein>
    <submittedName>
        <fullName evidence="1">Uncharacterized protein</fullName>
    </submittedName>
</protein>
<evidence type="ECO:0000313" key="1">
    <source>
        <dbReference type="EMBL" id="MBB4966925.1"/>
    </source>
</evidence>
<comment type="caution">
    <text evidence="1">The sequence shown here is derived from an EMBL/GenBank/DDBJ whole genome shotgun (WGS) entry which is preliminary data.</text>
</comment>
<evidence type="ECO:0000313" key="2">
    <source>
        <dbReference type="Proteomes" id="UP000542674"/>
    </source>
</evidence>
<organism evidence="1 2">
    <name type="scientific">Saccharothrix violaceirubra</name>
    <dbReference type="NCBI Taxonomy" id="413306"/>
    <lineage>
        <taxon>Bacteria</taxon>
        <taxon>Bacillati</taxon>
        <taxon>Actinomycetota</taxon>
        <taxon>Actinomycetes</taxon>
        <taxon>Pseudonocardiales</taxon>
        <taxon>Pseudonocardiaceae</taxon>
        <taxon>Saccharothrix</taxon>
    </lineage>
</organism>
<sequence length="40" mass="4337">MVDRVVPVRPEQVRGLVGWPASAELLMAWQGPPATPDRPG</sequence>
<accession>A0A7W7T5H6</accession>
<dbReference type="Proteomes" id="UP000542674">
    <property type="component" value="Unassembled WGS sequence"/>
</dbReference>
<dbReference type="EMBL" id="JACHJS010000001">
    <property type="protein sequence ID" value="MBB4966925.1"/>
    <property type="molecule type" value="Genomic_DNA"/>
</dbReference>
<name>A0A7W7T5H6_9PSEU</name>
<keyword evidence="2" id="KW-1185">Reference proteome</keyword>
<dbReference type="AlphaFoldDB" id="A0A7W7T5H6"/>
<reference evidence="1 2" key="1">
    <citation type="submission" date="2020-08" db="EMBL/GenBank/DDBJ databases">
        <title>Sequencing the genomes of 1000 actinobacteria strains.</title>
        <authorList>
            <person name="Klenk H.-P."/>
        </authorList>
    </citation>
    <scope>NUCLEOTIDE SEQUENCE [LARGE SCALE GENOMIC DNA]</scope>
    <source>
        <strain evidence="1 2">DSM 45084</strain>
    </source>
</reference>
<gene>
    <name evidence="1" type="ORF">F4559_004284</name>
</gene>